<name>A0A1H2MGU8_9ACTN</name>
<sequence length="196" mass="21505">MPVDVPLIERKQREARRRIVAAAEELFAARGFAAVSVSDIAERAEVGRTTFFRHFGDKQEVVFAREQELLDLLAAETLETDGPDDRSASAALRALEPVLLCLCERMTADLDGYRRHVRLVEDHPELGAREGVKMQVVTERLTDLLVAQGWAGGTATFAAEIALACYRTARRTSPDPATLVAATRTAIHHALGLGTR</sequence>
<dbReference type="FunFam" id="1.10.10.60:FF:000141">
    <property type="entry name" value="TetR family transcriptional regulator"/>
    <property type="match status" value="1"/>
</dbReference>
<dbReference type="PANTHER" id="PTHR30055:SF238">
    <property type="entry name" value="MYCOFACTOCIN BIOSYNTHESIS TRANSCRIPTIONAL REGULATOR MFTR-RELATED"/>
    <property type="match status" value="1"/>
</dbReference>
<dbReference type="PANTHER" id="PTHR30055">
    <property type="entry name" value="HTH-TYPE TRANSCRIPTIONAL REGULATOR RUTR"/>
    <property type="match status" value="1"/>
</dbReference>
<dbReference type="PRINTS" id="PR00455">
    <property type="entry name" value="HTHTETR"/>
</dbReference>
<evidence type="ECO:0000256" key="4">
    <source>
        <dbReference type="PROSITE-ProRule" id="PRU00335"/>
    </source>
</evidence>
<protein>
    <submittedName>
        <fullName evidence="6">DNA-binding transcriptional regulator, AcrR family</fullName>
    </submittedName>
</protein>
<proteinExistence type="predicted"/>
<dbReference type="Gene3D" id="1.10.357.10">
    <property type="entry name" value="Tetracycline Repressor, domain 2"/>
    <property type="match status" value="1"/>
</dbReference>
<dbReference type="GO" id="GO:0000976">
    <property type="term" value="F:transcription cis-regulatory region binding"/>
    <property type="evidence" value="ECO:0007669"/>
    <property type="project" value="TreeGrafter"/>
</dbReference>
<evidence type="ECO:0000256" key="1">
    <source>
        <dbReference type="ARBA" id="ARBA00023015"/>
    </source>
</evidence>
<keyword evidence="2 4" id="KW-0238">DNA-binding</keyword>
<feature type="domain" description="HTH tetR-type" evidence="5">
    <location>
        <begin position="13"/>
        <end position="73"/>
    </location>
</feature>
<dbReference type="Proteomes" id="UP000198825">
    <property type="component" value="Chromosome I"/>
</dbReference>
<reference evidence="7" key="1">
    <citation type="submission" date="2016-10" db="EMBL/GenBank/DDBJ databases">
        <authorList>
            <person name="Varghese N."/>
            <person name="Submissions S."/>
        </authorList>
    </citation>
    <scope>NUCLEOTIDE SEQUENCE [LARGE SCALE GENOMIC DNA]</scope>
    <source>
        <strain evidence="7">DSM 21743</strain>
    </source>
</reference>
<evidence type="ECO:0000256" key="2">
    <source>
        <dbReference type="ARBA" id="ARBA00023125"/>
    </source>
</evidence>
<dbReference type="InterPro" id="IPR023772">
    <property type="entry name" value="DNA-bd_HTH_TetR-type_CS"/>
</dbReference>
<evidence type="ECO:0000256" key="3">
    <source>
        <dbReference type="ARBA" id="ARBA00023163"/>
    </source>
</evidence>
<dbReference type="OrthoDB" id="3235020at2"/>
<dbReference type="GO" id="GO:0045892">
    <property type="term" value="P:negative regulation of DNA-templated transcription"/>
    <property type="evidence" value="ECO:0007669"/>
    <property type="project" value="UniProtKB-ARBA"/>
</dbReference>
<dbReference type="InterPro" id="IPR050109">
    <property type="entry name" value="HTH-type_TetR-like_transc_reg"/>
</dbReference>
<dbReference type="InterPro" id="IPR001647">
    <property type="entry name" value="HTH_TetR"/>
</dbReference>
<feature type="DNA-binding region" description="H-T-H motif" evidence="4">
    <location>
        <begin position="36"/>
        <end position="55"/>
    </location>
</feature>
<keyword evidence="1" id="KW-0805">Transcription regulation</keyword>
<dbReference type="RefSeq" id="WP_091074319.1">
    <property type="nucleotide sequence ID" value="NZ_LT629799.1"/>
</dbReference>
<dbReference type="STRING" id="546874.SAMN04488544_2045"/>
<dbReference type="GO" id="GO:0003700">
    <property type="term" value="F:DNA-binding transcription factor activity"/>
    <property type="evidence" value="ECO:0007669"/>
    <property type="project" value="TreeGrafter"/>
</dbReference>
<evidence type="ECO:0000259" key="5">
    <source>
        <dbReference type="PROSITE" id="PS50977"/>
    </source>
</evidence>
<organism evidence="6 7">
    <name type="scientific">Microlunatus sagamiharensis</name>
    <dbReference type="NCBI Taxonomy" id="546874"/>
    <lineage>
        <taxon>Bacteria</taxon>
        <taxon>Bacillati</taxon>
        <taxon>Actinomycetota</taxon>
        <taxon>Actinomycetes</taxon>
        <taxon>Propionibacteriales</taxon>
        <taxon>Propionibacteriaceae</taxon>
        <taxon>Microlunatus</taxon>
    </lineage>
</organism>
<gene>
    <name evidence="6" type="ORF">SAMN04488544_2045</name>
</gene>
<dbReference type="PROSITE" id="PS50977">
    <property type="entry name" value="HTH_TETR_2"/>
    <property type="match status" value="1"/>
</dbReference>
<evidence type="ECO:0000313" key="6">
    <source>
        <dbReference type="EMBL" id="SDU92409.1"/>
    </source>
</evidence>
<keyword evidence="7" id="KW-1185">Reference proteome</keyword>
<dbReference type="Pfam" id="PF00440">
    <property type="entry name" value="TetR_N"/>
    <property type="match status" value="1"/>
</dbReference>
<accession>A0A1H2MGU8</accession>
<dbReference type="InterPro" id="IPR009057">
    <property type="entry name" value="Homeodomain-like_sf"/>
</dbReference>
<evidence type="ECO:0000313" key="7">
    <source>
        <dbReference type="Proteomes" id="UP000198825"/>
    </source>
</evidence>
<dbReference type="AlphaFoldDB" id="A0A1H2MGU8"/>
<keyword evidence="3" id="KW-0804">Transcription</keyword>
<dbReference type="SUPFAM" id="SSF46689">
    <property type="entry name" value="Homeodomain-like"/>
    <property type="match status" value="1"/>
</dbReference>
<dbReference type="PROSITE" id="PS01081">
    <property type="entry name" value="HTH_TETR_1"/>
    <property type="match status" value="1"/>
</dbReference>
<dbReference type="EMBL" id="LT629799">
    <property type="protein sequence ID" value="SDU92409.1"/>
    <property type="molecule type" value="Genomic_DNA"/>
</dbReference>